<dbReference type="Proteomes" id="UP001212997">
    <property type="component" value="Unassembled WGS sequence"/>
</dbReference>
<sequence>MGIGPLGVSPSEIVGKVLKRISRSSTHPTVTFYFTDNTTYQVRVDGYNPMYPGIPKEIETDPGFGPILQQLEGAGPSSTTYTISHAKMVTLRDRAYELGKKESRWDQQHEAVAFKFAEEGRWHCIWVSLAEYERNSQRCIFRNFDDVYLDKLDRPSKKRRPGSRGGRLGGNQRWNQ</sequence>
<keyword evidence="3" id="KW-1185">Reference proteome</keyword>
<feature type="region of interest" description="Disordered" evidence="1">
    <location>
        <begin position="155"/>
        <end position="176"/>
    </location>
</feature>
<proteinExistence type="predicted"/>
<evidence type="ECO:0000256" key="1">
    <source>
        <dbReference type="SAM" id="MobiDB-lite"/>
    </source>
</evidence>
<accession>A0AAD5UYZ0</accession>
<reference evidence="2" key="1">
    <citation type="submission" date="2022-07" db="EMBL/GenBank/DDBJ databases">
        <title>Genome Sequence of Physisporinus lineatus.</title>
        <authorList>
            <person name="Buettner E."/>
        </authorList>
    </citation>
    <scope>NUCLEOTIDE SEQUENCE</scope>
    <source>
        <strain evidence="2">VT162</strain>
    </source>
</reference>
<comment type="caution">
    <text evidence="2">The sequence shown here is derived from an EMBL/GenBank/DDBJ whole genome shotgun (WGS) entry which is preliminary data.</text>
</comment>
<evidence type="ECO:0000313" key="3">
    <source>
        <dbReference type="Proteomes" id="UP001212997"/>
    </source>
</evidence>
<gene>
    <name evidence="2" type="ORF">NLI96_g8428</name>
</gene>
<name>A0AAD5UYZ0_9APHY</name>
<protein>
    <submittedName>
        <fullName evidence="2">Uncharacterized protein</fullName>
    </submittedName>
</protein>
<evidence type="ECO:0000313" key="2">
    <source>
        <dbReference type="EMBL" id="KAJ3480343.1"/>
    </source>
</evidence>
<organism evidence="2 3">
    <name type="scientific">Meripilus lineatus</name>
    <dbReference type="NCBI Taxonomy" id="2056292"/>
    <lineage>
        <taxon>Eukaryota</taxon>
        <taxon>Fungi</taxon>
        <taxon>Dikarya</taxon>
        <taxon>Basidiomycota</taxon>
        <taxon>Agaricomycotina</taxon>
        <taxon>Agaricomycetes</taxon>
        <taxon>Polyporales</taxon>
        <taxon>Meripilaceae</taxon>
        <taxon>Meripilus</taxon>
    </lineage>
</organism>
<dbReference type="AlphaFoldDB" id="A0AAD5UYZ0"/>
<dbReference type="EMBL" id="JANAWD010000381">
    <property type="protein sequence ID" value="KAJ3480343.1"/>
    <property type="molecule type" value="Genomic_DNA"/>
</dbReference>